<feature type="transmembrane region" description="Helical" evidence="1">
    <location>
        <begin position="113"/>
        <end position="135"/>
    </location>
</feature>
<comment type="caution">
    <text evidence="2">The sequence shown here is derived from an EMBL/GenBank/DDBJ whole genome shotgun (WGS) entry which is preliminary data.</text>
</comment>
<dbReference type="Proteomes" id="UP000602076">
    <property type="component" value="Unassembled WGS sequence"/>
</dbReference>
<feature type="transmembrane region" description="Helical" evidence="1">
    <location>
        <begin position="165"/>
        <end position="184"/>
    </location>
</feature>
<feature type="transmembrane region" description="Helical" evidence="1">
    <location>
        <begin position="141"/>
        <end position="158"/>
    </location>
</feature>
<feature type="transmembrane region" description="Helical" evidence="1">
    <location>
        <begin position="190"/>
        <end position="210"/>
    </location>
</feature>
<reference evidence="2" key="1">
    <citation type="submission" date="2020-09" db="EMBL/GenBank/DDBJ databases">
        <title>Bacillus faecalis sp. nov., a moderately halophilic bacterium isolated from cow faeces.</title>
        <authorList>
            <person name="Jiang L."/>
            <person name="Lee J."/>
        </authorList>
    </citation>
    <scope>NUCLEOTIDE SEQUENCE</scope>
    <source>
        <strain evidence="2">AGMB 02131</strain>
    </source>
</reference>
<keyword evidence="3" id="KW-1185">Reference proteome</keyword>
<evidence type="ECO:0000256" key="1">
    <source>
        <dbReference type="SAM" id="Phobius"/>
    </source>
</evidence>
<keyword evidence="1" id="KW-0472">Membrane</keyword>
<dbReference type="AlphaFoldDB" id="A0A927CWH1"/>
<evidence type="ECO:0000313" key="3">
    <source>
        <dbReference type="Proteomes" id="UP000602076"/>
    </source>
</evidence>
<keyword evidence="1" id="KW-0812">Transmembrane</keyword>
<evidence type="ECO:0000313" key="2">
    <source>
        <dbReference type="EMBL" id="MBD3108027.1"/>
    </source>
</evidence>
<feature type="transmembrane region" description="Helical" evidence="1">
    <location>
        <begin position="45"/>
        <end position="67"/>
    </location>
</feature>
<gene>
    <name evidence="2" type="ORF">IEO70_06575</name>
</gene>
<accession>A0A927CWH1</accession>
<sequence length="215" mass="24456">MEVIQIGSIAILLKWLLLAAAALIGVIAVWIWLKLLNGAKESKQIVDLILNSLFVGFFVWKGSLLLLEPGLVWKQPLSLLYFTGGKDGLIIAIVSAVLYFFVKASKQRIESQLKIQIVIFYSSIAVGIYHLLYALFLQEDILFHTLIGLAALVESTFNKVQARKLFSFVILFSFFYLILSLLLLHSMNKILLFTSDQWLFFFLILLSLYFSNKKV</sequence>
<protein>
    <submittedName>
        <fullName evidence="2">Uncharacterized protein</fullName>
    </submittedName>
</protein>
<keyword evidence="1" id="KW-1133">Transmembrane helix</keyword>
<name>A0A927CWH1_9BACI</name>
<dbReference type="EMBL" id="JACXSI010000012">
    <property type="protein sequence ID" value="MBD3108027.1"/>
    <property type="molecule type" value="Genomic_DNA"/>
</dbReference>
<feature type="transmembrane region" description="Helical" evidence="1">
    <location>
        <begin position="79"/>
        <end position="101"/>
    </location>
</feature>
<organism evidence="2 3">
    <name type="scientific">Peribacillus faecalis</name>
    <dbReference type="NCBI Taxonomy" id="2772559"/>
    <lineage>
        <taxon>Bacteria</taxon>
        <taxon>Bacillati</taxon>
        <taxon>Bacillota</taxon>
        <taxon>Bacilli</taxon>
        <taxon>Bacillales</taxon>
        <taxon>Bacillaceae</taxon>
        <taxon>Peribacillus</taxon>
    </lineage>
</organism>
<dbReference type="RefSeq" id="WP_190997565.1">
    <property type="nucleotide sequence ID" value="NZ_JACXSI010000012.1"/>
</dbReference>
<proteinExistence type="predicted"/>
<feature type="transmembrane region" description="Helical" evidence="1">
    <location>
        <begin position="12"/>
        <end position="33"/>
    </location>
</feature>